<evidence type="ECO:0000313" key="2">
    <source>
        <dbReference type="Proteomes" id="UP000283210"/>
    </source>
</evidence>
<organism evidence="1 2">
    <name type="scientific">Oryzias javanicus</name>
    <name type="common">Javanese ricefish</name>
    <name type="synonym">Aplocheilus javanicus</name>
    <dbReference type="NCBI Taxonomy" id="123683"/>
    <lineage>
        <taxon>Eukaryota</taxon>
        <taxon>Metazoa</taxon>
        <taxon>Chordata</taxon>
        <taxon>Craniata</taxon>
        <taxon>Vertebrata</taxon>
        <taxon>Euteleostomi</taxon>
        <taxon>Actinopterygii</taxon>
        <taxon>Neopterygii</taxon>
        <taxon>Teleostei</taxon>
        <taxon>Neoteleostei</taxon>
        <taxon>Acanthomorphata</taxon>
        <taxon>Ovalentaria</taxon>
        <taxon>Atherinomorphae</taxon>
        <taxon>Beloniformes</taxon>
        <taxon>Adrianichthyidae</taxon>
        <taxon>Oryziinae</taxon>
        <taxon>Oryzias</taxon>
    </lineage>
</organism>
<accession>A0A3S2P639</accession>
<name>A0A3S2P639_ORYJA</name>
<reference evidence="1 2" key="1">
    <citation type="submission" date="2018-11" db="EMBL/GenBank/DDBJ databases">
        <authorList>
            <person name="Lopez-Roques C."/>
            <person name="Donnadieu C."/>
            <person name="Bouchez O."/>
            <person name="Klopp C."/>
            <person name="Cabau C."/>
            <person name="Zahm M."/>
        </authorList>
    </citation>
    <scope>NUCLEOTIDE SEQUENCE [LARGE SCALE GENOMIC DNA]</scope>
    <source>
        <strain evidence="1">RS831</strain>
        <tissue evidence="1">Whole body</tissue>
    </source>
</reference>
<protein>
    <submittedName>
        <fullName evidence="1">Uncharacterized protein</fullName>
    </submittedName>
</protein>
<dbReference type="Proteomes" id="UP000283210">
    <property type="component" value="Chromosome 21"/>
</dbReference>
<sequence>MKVGQLQRNDHEWSLQRLTRATSVRDVDAEAQTNLELRQGAHITKNMVDARLTPLAAMGLDRSTLLHDSLRLHSGVVYPSIRALPTEKSLETAALPLTYNRDGLPELIYKPDGSLDSCKAANGYLGLYN</sequence>
<proteinExistence type="predicted"/>
<gene>
    <name evidence="1" type="ORF">OJAV_G00207780</name>
</gene>
<dbReference type="EMBL" id="CM012457">
    <property type="protein sequence ID" value="RVE58300.1"/>
    <property type="molecule type" value="Genomic_DNA"/>
</dbReference>
<evidence type="ECO:0000313" key="1">
    <source>
        <dbReference type="EMBL" id="RVE58300.1"/>
    </source>
</evidence>
<dbReference type="OrthoDB" id="3666223at2759"/>
<keyword evidence="2" id="KW-1185">Reference proteome</keyword>
<dbReference type="AlphaFoldDB" id="A0A3S2P639"/>
<reference evidence="1 2" key="2">
    <citation type="submission" date="2019-01" db="EMBL/GenBank/DDBJ databases">
        <title>A chromosome length genome reference of the Java medaka (oryzias javanicus).</title>
        <authorList>
            <person name="Herpin A."/>
            <person name="Takehana Y."/>
            <person name="Naruse K."/>
            <person name="Ansai S."/>
            <person name="Kawaguchi M."/>
        </authorList>
    </citation>
    <scope>NUCLEOTIDE SEQUENCE [LARGE SCALE GENOMIC DNA]</scope>
    <source>
        <strain evidence="1">RS831</strain>
        <tissue evidence="1">Whole body</tissue>
    </source>
</reference>